<proteinExistence type="predicted"/>
<gene>
    <name evidence="2" type="ORF">CISIN_1g045350mg</name>
</gene>
<dbReference type="Pfam" id="PF24847">
    <property type="entry name" value="DUF7722"/>
    <property type="match status" value="1"/>
</dbReference>
<name>A0A067GFM8_CITSI</name>
<protein>
    <recommendedName>
        <fullName evidence="1">DUF7722 domain-containing protein</fullName>
    </recommendedName>
</protein>
<evidence type="ECO:0000313" key="2">
    <source>
        <dbReference type="EMBL" id="KDO78523.1"/>
    </source>
</evidence>
<dbReference type="PANTHER" id="PTHR33513:SF21">
    <property type="entry name" value="JMJN DOMAIN-CONTAINING PROTEIN"/>
    <property type="match status" value="1"/>
</dbReference>
<organism evidence="2 3">
    <name type="scientific">Citrus sinensis</name>
    <name type="common">Sweet orange</name>
    <name type="synonym">Citrus aurantium var. sinensis</name>
    <dbReference type="NCBI Taxonomy" id="2711"/>
    <lineage>
        <taxon>Eukaryota</taxon>
        <taxon>Viridiplantae</taxon>
        <taxon>Streptophyta</taxon>
        <taxon>Embryophyta</taxon>
        <taxon>Tracheophyta</taxon>
        <taxon>Spermatophyta</taxon>
        <taxon>Magnoliopsida</taxon>
        <taxon>eudicotyledons</taxon>
        <taxon>Gunneridae</taxon>
        <taxon>Pentapetalae</taxon>
        <taxon>rosids</taxon>
        <taxon>malvids</taxon>
        <taxon>Sapindales</taxon>
        <taxon>Rutaceae</taxon>
        <taxon>Aurantioideae</taxon>
        <taxon>Citrus</taxon>
    </lineage>
</organism>
<dbReference type="STRING" id="2711.A0A067GFM8"/>
<reference evidence="2 3" key="1">
    <citation type="submission" date="2014-04" db="EMBL/GenBank/DDBJ databases">
        <authorList>
            <consortium name="International Citrus Genome Consortium"/>
            <person name="Gmitter F."/>
            <person name="Chen C."/>
            <person name="Farmerie W."/>
            <person name="Harkins T."/>
            <person name="Desany B."/>
            <person name="Mohiuddin M."/>
            <person name="Kodira C."/>
            <person name="Borodovsky M."/>
            <person name="Lomsadze A."/>
            <person name="Burns P."/>
            <person name="Jenkins J."/>
            <person name="Prochnik S."/>
            <person name="Shu S."/>
            <person name="Chapman J."/>
            <person name="Pitluck S."/>
            <person name="Schmutz J."/>
            <person name="Rokhsar D."/>
        </authorList>
    </citation>
    <scope>NUCLEOTIDE SEQUENCE</scope>
</reference>
<dbReference type="Proteomes" id="UP000027120">
    <property type="component" value="Unassembled WGS sequence"/>
</dbReference>
<keyword evidence="3" id="KW-1185">Reference proteome</keyword>
<accession>A0A067GFM8</accession>
<dbReference type="InterPro" id="IPR056139">
    <property type="entry name" value="DUF7722"/>
</dbReference>
<dbReference type="eggNOG" id="ENOG502S714">
    <property type="taxonomic scope" value="Eukaryota"/>
</dbReference>
<dbReference type="PANTHER" id="PTHR33513">
    <property type="entry name" value="OS06G0523300 PROTEIN"/>
    <property type="match status" value="1"/>
</dbReference>
<feature type="domain" description="DUF7722" evidence="1">
    <location>
        <begin position="70"/>
        <end position="115"/>
    </location>
</feature>
<dbReference type="AlphaFoldDB" id="A0A067GFM8"/>
<dbReference type="EMBL" id="KK784879">
    <property type="protein sequence ID" value="KDO78523.1"/>
    <property type="molecule type" value="Genomic_DNA"/>
</dbReference>
<sequence length="118" mass="13461">MALRWVLHTACHVLGHQNDNKIECNGVVGYQNDHHHQVQVNGVSSDSKVSDGLSQSVEACASGFQLPLHYPRYSKADYEKMEDWKLDMLLREYGLCFQGTPDEKRAFAMGAFLWPDQY</sequence>
<dbReference type="PaxDb" id="2711-XP_006467290.1"/>
<evidence type="ECO:0000259" key="1">
    <source>
        <dbReference type="Pfam" id="PF24847"/>
    </source>
</evidence>
<evidence type="ECO:0000313" key="3">
    <source>
        <dbReference type="Proteomes" id="UP000027120"/>
    </source>
</evidence>